<evidence type="ECO:0000256" key="1">
    <source>
        <dbReference type="SAM" id="SignalP"/>
    </source>
</evidence>
<protein>
    <recommendedName>
        <fullName evidence="4">Glycosyl hydrolase family 32 N-terminal domain-containing protein</fullName>
    </recommendedName>
</protein>
<dbReference type="InterPro" id="IPR023296">
    <property type="entry name" value="Glyco_hydro_beta-prop_sf"/>
</dbReference>
<dbReference type="Proteomes" id="UP000315700">
    <property type="component" value="Chromosome"/>
</dbReference>
<name>A0A517SJD2_9PLAN</name>
<feature type="signal peptide" evidence="1">
    <location>
        <begin position="1"/>
        <end position="28"/>
    </location>
</feature>
<dbReference type="InParanoid" id="A0A517SJD2"/>
<dbReference type="SUPFAM" id="SSF75005">
    <property type="entry name" value="Arabinanase/levansucrase/invertase"/>
    <property type="match status" value="1"/>
</dbReference>
<dbReference type="EMBL" id="CP036271">
    <property type="protein sequence ID" value="QDT56241.1"/>
    <property type="molecule type" value="Genomic_DNA"/>
</dbReference>
<sequence length="482" mass="53786" precursor="true">MVRRVAFRGRKMRGFLLGLLLLTSPLVAAPPHRELFVDRHLIESLEGGELTLAEPRDEGPALKFDRPWEGLFSGYATVIRDGELLRLYYRGHADTSADGSPTEAICYAESKDGRNWTKPNLGQFTVHGTRDNNVVLADAAPVTHNFCPFLDRNPAAKPEERFKGVGGVAPGGLIAYVSADGLVWKKLQDKPVFQDKGWVFDSQNVPFWSETENCYVLYYRRAAEKKRAIARTTSTDFVNWSAPVQMRYSDTGTGVPSHQLYTNQTHPYFRAPHIYVSTAARFMHKRQVITPEQAAAINVHPKYFQDTSDAILMTSRGGDLYDRSLMGALIRPGIGARNWVSRTNYPALNIVQTGDTEMSLYVNQDYGQPTAHLHRYSFRLDGLASVRAPLSGATLVTKPITLTGEPLSLNFRTSAAGGIRVEVQDDTGKPLPGFEMEKCVEVIGNEIARPVAWKNADWKTLAGRTVRLRMQLSDADLYAMEF</sequence>
<evidence type="ECO:0008006" key="4">
    <source>
        <dbReference type="Google" id="ProtNLM"/>
    </source>
</evidence>
<gene>
    <name evidence="2" type="ORF">Pan44_42930</name>
</gene>
<proteinExistence type="predicted"/>
<dbReference type="KEGG" id="ccos:Pan44_42930"/>
<dbReference type="RefSeq" id="WP_231754121.1">
    <property type="nucleotide sequence ID" value="NZ_CP036271.1"/>
</dbReference>
<evidence type="ECO:0000313" key="2">
    <source>
        <dbReference type="EMBL" id="QDT56241.1"/>
    </source>
</evidence>
<keyword evidence="1" id="KW-0732">Signal</keyword>
<accession>A0A517SJD2</accession>
<reference evidence="2 3" key="1">
    <citation type="submission" date="2019-02" db="EMBL/GenBank/DDBJ databases">
        <title>Deep-cultivation of Planctomycetes and their phenomic and genomic characterization uncovers novel biology.</title>
        <authorList>
            <person name="Wiegand S."/>
            <person name="Jogler M."/>
            <person name="Boedeker C."/>
            <person name="Pinto D."/>
            <person name="Vollmers J."/>
            <person name="Rivas-Marin E."/>
            <person name="Kohn T."/>
            <person name="Peeters S.H."/>
            <person name="Heuer A."/>
            <person name="Rast P."/>
            <person name="Oberbeckmann S."/>
            <person name="Bunk B."/>
            <person name="Jeske O."/>
            <person name="Meyerdierks A."/>
            <person name="Storesund J.E."/>
            <person name="Kallscheuer N."/>
            <person name="Luecker S."/>
            <person name="Lage O.M."/>
            <person name="Pohl T."/>
            <person name="Merkel B.J."/>
            <person name="Hornburger P."/>
            <person name="Mueller R.-W."/>
            <person name="Bruemmer F."/>
            <person name="Labrenz M."/>
            <person name="Spormann A.M."/>
            <person name="Op den Camp H."/>
            <person name="Overmann J."/>
            <person name="Amann R."/>
            <person name="Jetten M.S.M."/>
            <person name="Mascher T."/>
            <person name="Medema M.H."/>
            <person name="Devos D.P."/>
            <person name="Kaster A.-K."/>
            <person name="Ovreas L."/>
            <person name="Rohde M."/>
            <person name="Galperin M.Y."/>
            <person name="Jogler C."/>
        </authorList>
    </citation>
    <scope>NUCLEOTIDE SEQUENCE [LARGE SCALE GENOMIC DNA]</scope>
    <source>
        <strain evidence="2 3">Pan44</strain>
    </source>
</reference>
<dbReference type="Gene3D" id="2.115.10.20">
    <property type="entry name" value="Glycosyl hydrolase domain, family 43"/>
    <property type="match status" value="2"/>
</dbReference>
<evidence type="ECO:0000313" key="3">
    <source>
        <dbReference type="Proteomes" id="UP000315700"/>
    </source>
</evidence>
<organism evidence="2 3">
    <name type="scientific">Caulifigura coniformis</name>
    <dbReference type="NCBI Taxonomy" id="2527983"/>
    <lineage>
        <taxon>Bacteria</taxon>
        <taxon>Pseudomonadati</taxon>
        <taxon>Planctomycetota</taxon>
        <taxon>Planctomycetia</taxon>
        <taxon>Planctomycetales</taxon>
        <taxon>Planctomycetaceae</taxon>
        <taxon>Caulifigura</taxon>
    </lineage>
</organism>
<dbReference type="AlphaFoldDB" id="A0A517SJD2"/>
<feature type="chain" id="PRO_5022045942" description="Glycosyl hydrolase family 32 N-terminal domain-containing protein" evidence="1">
    <location>
        <begin position="29"/>
        <end position="482"/>
    </location>
</feature>
<keyword evidence="3" id="KW-1185">Reference proteome</keyword>